<evidence type="ECO:0000313" key="2">
    <source>
        <dbReference type="EMBL" id="MBA8827899.1"/>
    </source>
</evidence>
<evidence type="ECO:0000313" key="3">
    <source>
        <dbReference type="Proteomes" id="UP000569329"/>
    </source>
</evidence>
<keyword evidence="3" id="KW-1185">Reference proteome</keyword>
<name>A0A839E4X3_9PSEU</name>
<evidence type="ECO:0000256" key="1">
    <source>
        <dbReference type="SAM" id="MobiDB-lite"/>
    </source>
</evidence>
<comment type="caution">
    <text evidence="2">The sequence shown here is derived from an EMBL/GenBank/DDBJ whole genome shotgun (WGS) entry which is preliminary data.</text>
</comment>
<sequence length="52" mass="5956">MSNPPTRDQFKSESDFQNAYADWIRNDPGQNRSARSAEATVRESRKAIRGDK</sequence>
<dbReference type="RefSeq" id="WP_182547049.1">
    <property type="nucleotide sequence ID" value="NZ_JACGWZ010000013.1"/>
</dbReference>
<organism evidence="2 3">
    <name type="scientific">Halosaccharopolyspora lacisalsi</name>
    <dbReference type="NCBI Taxonomy" id="1000566"/>
    <lineage>
        <taxon>Bacteria</taxon>
        <taxon>Bacillati</taxon>
        <taxon>Actinomycetota</taxon>
        <taxon>Actinomycetes</taxon>
        <taxon>Pseudonocardiales</taxon>
        <taxon>Pseudonocardiaceae</taxon>
        <taxon>Halosaccharopolyspora</taxon>
    </lineage>
</organism>
<dbReference type="EMBL" id="JACGWZ010000013">
    <property type="protein sequence ID" value="MBA8827899.1"/>
    <property type="molecule type" value="Genomic_DNA"/>
</dbReference>
<gene>
    <name evidence="2" type="ORF">FHX42_005306</name>
</gene>
<reference evidence="2 3" key="1">
    <citation type="submission" date="2020-07" db="EMBL/GenBank/DDBJ databases">
        <title>Sequencing the genomes of 1000 actinobacteria strains.</title>
        <authorList>
            <person name="Klenk H.-P."/>
        </authorList>
    </citation>
    <scope>NUCLEOTIDE SEQUENCE [LARGE SCALE GENOMIC DNA]</scope>
    <source>
        <strain evidence="2 3">DSM 45975</strain>
    </source>
</reference>
<dbReference type="Proteomes" id="UP000569329">
    <property type="component" value="Unassembled WGS sequence"/>
</dbReference>
<feature type="compositionally biased region" description="Basic and acidic residues" evidence="1">
    <location>
        <begin position="40"/>
        <end position="52"/>
    </location>
</feature>
<protein>
    <submittedName>
        <fullName evidence="2">Uncharacterized protein</fullName>
    </submittedName>
</protein>
<dbReference type="AlphaFoldDB" id="A0A839E4X3"/>
<proteinExistence type="predicted"/>
<feature type="region of interest" description="Disordered" evidence="1">
    <location>
        <begin position="1"/>
        <end position="52"/>
    </location>
</feature>
<accession>A0A839E4X3</accession>